<dbReference type="WBParaSite" id="JU765_v2.g1629.t1">
    <property type="protein sequence ID" value="JU765_v2.g1629.t1"/>
    <property type="gene ID" value="JU765_v2.g1629"/>
</dbReference>
<dbReference type="Proteomes" id="UP000887576">
    <property type="component" value="Unplaced"/>
</dbReference>
<sequence length="71" mass="8285">MFPGFTSQLLFSPLVLKILCFFCGTFFNRNKIEWKTNQTGFDTLECLDSAGNTKKKGLRDQHRKIKIHFQV</sequence>
<organism evidence="1 2">
    <name type="scientific">Panagrolaimus sp. JU765</name>
    <dbReference type="NCBI Taxonomy" id="591449"/>
    <lineage>
        <taxon>Eukaryota</taxon>
        <taxon>Metazoa</taxon>
        <taxon>Ecdysozoa</taxon>
        <taxon>Nematoda</taxon>
        <taxon>Chromadorea</taxon>
        <taxon>Rhabditida</taxon>
        <taxon>Tylenchina</taxon>
        <taxon>Panagrolaimomorpha</taxon>
        <taxon>Panagrolaimoidea</taxon>
        <taxon>Panagrolaimidae</taxon>
        <taxon>Panagrolaimus</taxon>
    </lineage>
</organism>
<reference evidence="2" key="1">
    <citation type="submission" date="2022-11" db="UniProtKB">
        <authorList>
            <consortium name="WormBaseParasite"/>
        </authorList>
    </citation>
    <scope>IDENTIFICATION</scope>
</reference>
<protein>
    <submittedName>
        <fullName evidence="2">Secreted protein</fullName>
    </submittedName>
</protein>
<accession>A0AC34QH87</accession>
<proteinExistence type="predicted"/>
<evidence type="ECO:0000313" key="2">
    <source>
        <dbReference type="WBParaSite" id="JU765_v2.g1629.t1"/>
    </source>
</evidence>
<name>A0AC34QH87_9BILA</name>
<evidence type="ECO:0000313" key="1">
    <source>
        <dbReference type="Proteomes" id="UP000887576"/>
    </source>
</evidence>